<dbReference type="STRING" id="698758.AXY_09870"/>
<dbReference type="OrthoDB" id="2164794at2"/>
<dbReference type="eggNOG" id="ENOG502Z8AV">
    <property type="taxonomic scope" value="Bacteria"/>
</dbReference>
<dbReference type="Proteomes" id="UP000006294">
    <property type="component" value="Chromosome"/>
</dbReference>
<organism evidence="2 3">
    <name type="scientific">Amphibacillus xylanus (strain ATCC 51415 / DSM 6626 / JCM 7361 / LMG 17667 / NBRC 15112 / Ep01)</name>
    <dbReference type="NCBI Taxonomy" id="698758"/>
    <lineage>
        <taxon>Bacteria</taxon>
        <taxon>Bacillati</taxon>
        <taxon>Bacillota</taxon>
        <taxon>Bacilli</taxon>
        <taxon>Bacillales</taxon>
        <taxon>Bacillaceae</taxon>
        <taxon>Amphibacillus</taxon>
    </lineage>
</organism>
<evidence type="ECO:0000259" key="1">
    <source>
        <dbReference type="PROSITE" id="PS50965"/>
    </source>
</evidence>
<dbReference type="AlphaFoldDB" id="K0IXM2"/>
<protein>
    <recommendedName>
        <fullName evidence="1">NERD domain-containing protein</fullName>
    </recommendedName>
</protein>
<dbReference type="Pfam" id="PF08378">
    <property type="entry name" value="NERD"/>
    <property type="match status" value="1"/>
</dbReference>
<dbReference type="KEGG" id="axl:AXY_09870"/>
<keyword evidence="3" id="KW-1185">Reference proteome</keyword>
<evidence type="ECO:0000313" key="3">
    <source>
        <dbReference type="Proteomes" id="UP000006294"/>
    </source>
</evidence>
<accession>K0IXM2</accession>
<sequence>MFINQRVISNELRTLRSLNLRSALSKDEYQYYLSLEKGLEGERKLDQRLEELPEEVLILRDLTLEIGHSIFQVDTLLIFENQLYLLEVKNLEGDYYLDGQLFKNIYGKEIRNPLLQLNRCASLLRQFLQSVGFNIKVNARLVFINQEFTLYQAPLNTEMIFPTQINRFIKSLKSESHQLSQMHHKLANQLLTKRLLTNRHETRFSYDFDQLKKGVICFDCYSYMGKFSPNKLKCQHCKKVSSNIEAVLANIEEFRFLFPEKKLRINNIYQWCGSGKLVSINTVRKALNKNYILKRLGPASYYTEYEEAAKSM</sequence>
<dbReference type="HOGENOM" id="CLU_073334_0_0_9"/>
<dbReference type="EMBL" id="AP012050">
    <property type="protein sequence ID" value="BAM47119.1"/>
    <property type="molecule type" value="Genomic_DNA"/>
</dbReference>
<feature type="domain" description="NERD" evidence="1">
    <location>
        <begin position="37"/>
        <end position="147"/>
    </location>
</feature>
<reference evidence="2 3" key="1">
    <citation type="submission" date="2011-01" db="EMBL/GenBank/DDBJ databases">
        <title>Whole genome sequence of Amphibacillus xylinus NBRC 15112.</title>
        <authorList>
            <person name="Nakazawa H."/>
            <person name="Katano Y."/>
            <person name="Nakamura S."/>
            <person name="Sasagawa M."/>
            <person name="Fukada J."/>
            <person name="Arai T."/>
            <person name="Sasakura N."/>
            <person name="Mochizuki D."/>
            <person name="Hosoyama A."/>
            <person name="Harada K."/>
            <person name="Horikawa H."/>
            <person name="Kato Y."/>
            <person name="Harada T."/>
            <person name="Sasaki K."/>
            <person name="Sekiguchi M."/>
            <person name="Hodoyama M."/>
            <person name="Nishiko R."/>
            <person name="Narita H."/>
            <person name="Hanamaki A."/>
            <person name="Hata C."/>
            <person name="Konno Y."/>
            <person name="Niimura Y."/>
            <person name="Yamazaki S."/>
            <person name="Fujita N."/>
        </authorList>
    </citation>
    <scope>NUCLEOTIDE SEQUENCE [LARGE SCALE GENOMIC DNA]</scope>
    <source>
        <strain evidence="3">ATCC 51415 / DSM 6626 / JCM 7361 / LMG 17667 / NBRC 15112 / Ep01</strain>
    </source>
</reference>
<name>K0IXM2_AMPXN</name>
<evidence type="ECO:0000313" key="2">
    <source>
        <dbReference type="EMBL" id="BAM47119.1"/>
    </source>
</evidence>
<proteinExistence type="predicted"/>
<dbReference type="RefSeq" id="WP_015009724.1">
    <property type="nucleotide sequence ID" value="NC_018704.1"/>
</dbReference>
<dbReference type="InterPro" id="IPR011528">
    <property type="entry name" value="NERD"/>
</dbReference>
<gene>
    <name evidence="2" type="ordered locus">AXY_09870</name>
</gene>
<dbReference type="PROSITE" id="PS50965">
    <property type="entry name" value="NERD"/>
    <property type="match status" value="1"/>
</dbReference>